<dbReference type="AlphaFoldDB" id="X0YBG2"/>
<dbReference type="Gene3D" id="1.10.287.130">
    <property type="match status" value="1"/>
</dbReference>
<accession>X0YBG2</accession>
<dbReference type="GO" id="GO:0016301">
    <property type="term" value="F:kinase activity"/>
    <property type="evidence" value="ECO:0007669"/>
    <property type="project" value="UniProtKB-KW"/>
</dbReference>
<dbReference type="PANTHER" id="PTHR43065">
    <property type="entry name" value="SENSOR HISTIDINE KINASE"/>
    <property type="match status" value="1"/>
</dbReference>
<proteinExistence type="predicted"/>
<feature type="non-terminal residue" evidence="7">
    <location>
        <position position="243"/>
    </location>
</feature>
<dbReference type="GO" id="GO:0000160">
    <property type="term" value="P:phosphorelay signal transduction system"/>
    <property type="evidence" value="ECO:0007669"/>
    <property type="project" value="UniProtKB-KW"/>
</dbReference>
<organism evidence="7">
    <name type="scientific">marine sediment metagenome</name>
    <dbReference type="NCBI Taxonomy" id="412755"/>
    <lineage>
        <taxon>unclassified sequences</taxon>
        <taxon>metagenomes</taxon>
        <taxon>ecological metagenomes</taxon>
    </lineage>
</organism>
<feature type="non-terminal residue" evidence="7">
    <location>
        <position position="1"/>
    </location>
</feature>
<evidence type="ECO:0000256" key="5">
    <source>
        <dbReference type="ARBA" id="ARBA00022840"/>
    </source>
</evidence>
<keyword evidence="4" id="KW-0418">Kinase</keyword>
<protein>
    <recommendedName>
        <fullName evidence="8">Histidine kinase domain-containing protein</fullName>
    </recommendedName>
</protein>
<keyword evidence="1" id="KW-0597">Phosphoprotein</keyword>
<dbReference type="PANTHER" id="PTHR43065:SF10">
    <property type="entry name" value="PEROXIDE STRESS-ACTIVATED HISTIDINE KINASE MAK3"/>
    <property type="match status" value="1"/>
</dbReference>
<evidence type="ECO:0000256" key="3">
    <source>
        <dbReference type="ARBA" id="ARBA00022741"/>
    </source>
</evidence>
<keyword evidence="2" id="KW-0808">Transferase</keyword>
<keyword evidence="6" id="KW-0902">Two-component regulatory system</keyword>
<dbReference type="Gene3D" id="3.30.565.10">
    <property type="entry name" value="Histidine kinase-like ATPase, C-terminal domain"/>
    <property type="match status" value="1"/>
</dbReference>
<keyword evidence="3" id="KW-0547">Nucleotide-binding</keyword>
<sequence length="243" mass="26877">SPCPECPAMNVFQNNKFDQSFQTGVDKEGHESHYMMTAAPLMVDEHGVSKVIEISLDVSAELDLKERLKKTERDLIESERLAAVGQTVAGLSHGIKNVLMGLEGGMYVVNSGLSQDNDQLVKRGWTMLENNITKVSTFVKEFLSFAKGSKPQLEAVDPLRLARDIVELYQDKTRQLGIDLETRFEESLAPAPMDPEGIHTCLANLVSNAVDACLMSVNEGLKIVLSCFEKDDTIYYTVEDNGC</sequence>
<evidence type="ECO:0000256" key="1">
    <source>
        <dbReference type="ARBA" id="ARBA00022553"/>
    </source>
</evidence>
<evidence type="ECO:0000256" key="4">
    <source>
        <dbReference type="ARBA" id="ARBA00022777"/>
    </source>
</evidence>
<dbReference type="SUPFAM" id="SSF55874">
    <property type="entry name" value="ATPase domain of HSP90 chaperone/DNA topoisomerase II/histidine kinase"/>
    <property type="match status" value="1"/>
</dbReference>
<evidence type="ECO:0000313" key="7">
    <source>
        <dbReference type="EMBL" id="GAG34186.1"/>
    </source>
</evidence>
<gene>
    <name evidence="7" type="ORF">S01H1_72316</name>
</gene>
<reference evidence="7" key="1">
    <citation type="journal article" date="2014" name="Front. Microbiol.">
        <title>High frequency of phylogenetically diverse reductive dehalogenase-homologous genes in deep subseafloor sedimentary metagenomes.</title>
        <authorList>
            <person name="Kawai M."/>
            <person name="Futagami T."/>
            <person name="Toyoda A."/>
            <person name="Takaki Y."/>
            <person name="Nishi S."/>
            <person name="Hori S."/>
            <person name="Arai W."/>
            <person name="Tsubouchi T."/>
            <person name="Morono Y."/>
            <person name="Uchiyama I."/>
            <person name="Ito T."/>
            <person name="Fujiyama A."/>
            <person name="Inagaki F."/>
            <person name="Takami H."/>
        </authorList>
    </citation>
    <scope>NUCLEOTIDE SEQUENCE</scope>
    <source>
        <strain evidence="7">Expedition CK06-06</strain>
    </source>
</reference>
<evidence type="ECO:0000256" key="2">
    <source>
        <dbReference type="ARBA" id="ARBA00022679"/>
    </source>
</evidence>
<dbReference type="EMBL" id="BARS01048219">
    <property type="protein sequence ID" value="GAG34186.1"/>
    <property type="molecule type" value="Genomic_DNA"/>
</dbReference>
<evidence type="ECO:0000256" key="6">
    <source>
        <dbReference type="ARBA" id="ARBA00023012"/>
    </source>
</evidence>
<comment type="caution">
    <text evidence="7">The sequence shown here is derived from an EMBL/GenBank/DDBJ whole genome shotgun (WGS) entry which is preliminary data.</text>
</comment>
<keyword evidence="5" id="KW-0067">ATP-binding</keyword>
<evidence type="ECO:0008006" key="8">
    <source>
        <dbReference type="Google" id="ProtNLM"/>
    </source>
</evidence>
<dbReference type="GO" id="GO:0005524">
    <property type="term" value="F:ATP binding"/>
    <property type="evidence" value="ECO:0007669"/>
    <property type="project" value="UniProtKB-KW"/>
</dbReference>
<name>X0YBG2_9ZZZZ</name>
<dbReference type="InterPro" id="IPR036890">
    <property type="entry name" value="HATPase_C_sf"/>
</dbReference>